<feature type="transmembrane region" description="Helical" evidence="6">
    <location>
        <begin position="29"/>
        <end position="52"/>
    </location>
</feature>
<feature type="transmembrane region" description="Helical" evidence="6">
    <location>
        <begin position="390"/>
        <end position="411"/>
    </location>
</feature>
<organism evidence="7 8">
    <name type="scientific">Burkholderia anthina</name>
    <dbReference type="NCBI Taxonomy" id="179879"/>
    <lineage>
        <taxon>Bacteria</taxon>
        <taxon>Pseudomonadati</taxon>
        <taxon>Pseudomonadota</taxon>
        <taxon>Betaproteobacteria</taxon>
        <taxon>Burkholderiales</taxon>
        <taxon>Burkholderiaceae</taxon>
        <taxon>Burkholderia</taxon>
        <taxon>Burkholderia cepacia complex</taxon>
    </lineage>
</organism>
<keyword evidence="5 6" id="KW-0472">Membrane</keyword>
<evidence type="ECO:0000256" key="4">
    <source>
        <dbReference type="ARBA" id="ARBA00022989"/>
    </source>
</evidence>
<evidence type="ECO:0000256" key="6">
    <source>
        <dbReference type="SAM" id="Phobius"/>
    </source>
</evidence>
<dbReference type="PANTHER" id="PTHR30250:SF11">
    <property type="entry name" value="O-ANTIGEN TRANSPORTER-RELATED"/>
    <property type="match status" value="1"/>
</dbReference>
<keyword evidence="4 6" id="KW-1133">Transmembrane helix</keyword>
<evidence type="ECO:0000256" key="1">
    <source>
        <dbReference type="ARBA" id="ARBA00004651"/>
    </source>
</evidence>
<name>A0A7T6VLA8_9BURK</name>
<feature type="transmembrane region" description="Helical" evidence="6">
    <location>
        <begin position="216"/>
        <end position="235"/>
    </location>
</feature>
<evidence type="ECO:0000256" key="2">
    <source>
        <dbReference type="ARBA" id="ARBA00022475"/>
    </source>
</evidence>
<feature type="transmembrane region" description="Helical" evidence="6">
    <location>
        <begin position="330"/>
        <end position="348"/>
    </location>
</feature>
<evidence type="ECO:0000313" key="7">
    <source>
        <dbReference type="EMBL" id="QQK06039.1"/>
    </source>
</evidence>
<evidence type="ECO:0000313" key="8">
    <source>
        <dbReference type="Proteomes" id="UP000596205"/>
    </source>
</evidence>
<feature type="transmembrane region" description="Helical" evidence="6">
    <location>
        <begin position="72"/>
        <end position="91"/>
    </location>
</feature>
<dbReference type="PANTHER" id="PTHR30250">
    <property type="entry name" value="PST FAMILY PREDICTED COLANIC ACID TRANSPORTER"/>
    <property type="match status" value="1"/>
</dbReference>
<feature type="transmembrane region" description="Helical" evidence="6">
    <location>
        <begin position="172"/>
        <end position="191"/>
    </location>
</feature>
<keyword evidence="3 6" id="KW-0812">Transmembrane</keyword>
<dbReference type="KEGG" id="bann:JFN94_19445"/>
<evidence type="ECO:0000256" key="5">
    <source>
        <dbReference type="ARBA" id="ARBA00023136"/>
    </source>
</evidence>
<dbReference type="EMBL" id="CP066770">
    <property type="protein sequence ID" value="QQK06039.1"/>
    <property type="molecule type" value="Genomic_DNA"/>
</dbReference>
<feature type="transmembrane region" description="Helical" evidence="6">
    <location>
        <begin position="297"/>
        <end position="315"/>
    </location>
</feature>
<dbReference type="InterPro" id="IPR050833">
    <property type="entry name" value="Poly_Biosynth_Transport"/>
</dbReference>
<protein>
    <submittedName>
        <fullName evidence="7">Polysaccharide biosynthesis protein</fullName>
    </submittedName>
</protein>
<proteinExistence type="predicted"/>
<gene>
    <name evidence="7" type="ORF">JFN94_19445</name>
</gene>
<feature type="transmembrane region" description="Helical" evidence="6">
    <location>
        <begin position="360"/>
        <end position="378"/>
    </location>
</feature>
<feature type="transmembrane region" description="Helical" evidence="6">
    <location>
        <begin position="111"/>
        <end position="134"/>
    </location>
</feature>
<feature type="transmembrane region" description="Helical" evidence="6">
    <location>
        <begin position="255"/>
        <end position="276"/>
    </location>
</feature>
<keyword evidence="2" id="KW-1003">Cell membrane</keyword>
<dbReference type="Proteomes" id="UP000596205">
    <property type="component" value="Chromosome 2"/>
</dbReference>
<dbReference type="RefSeq" id="WP_199569007.1">
    <property type="nucleotide sequence ID" value="NZ_CP066770.1"/>
</dbReference>
<reference evidence="7 8" key="1">
    <citation type="submission" date="2020-12" db="EMBL/GenBank/DDBJ databases">
        <title>Complete genome sequence of Burkholderia anthina BJQ0011.</title>
        <authorList>
            <person name="Xu Y."/>
        </authorList>
    </citation>
    <scope>NUCLEOTIDE SEQUENCE [LARGE SCALE GENOMIC DNA]</scope>
    <source>
        <strain evidence="7 8">BJQ0011</strain>
    </source>
</reference>
<dbReference type="AlphaFoldDB" id="A0A7T6VLA8"/>
<comment type="subcellular location">
    <subcellularLocation>
        <location evidence="1">Cell membrane</location>
        <topology evidence="1">Multi-pass membrane protein</topology>
    </subcellularLocation>
</comment>
<sequence length="430" mass="44629">MLTRLLLRFSALGLKFALAIVIAHALGFAALATYGLAVAVSVIASKALGLGFSPELNRRLSEINPLAAIGDARALSVGYGALYLLIAASFAVSTTNGAVVALLDRLSLSTPLAWCALLVALSEHAAFEVNGWLFSLHRPRAGSALLFVRTGVWSGLACAGLLTGVLDSIETVFALWIAANATVVAIAWRKIDSLSRQMRRTGLLAPERHPRRMWTVWRHGLPFYGAAVILASLQYAERFIAGSDIGADALGQYIFAWSIANAVQTIAFATVAATAGPRLVRTLADAPDAFLRRTLRAVAASAAVTVPVSAGIVAAHRELFALAHAPADRGHLALLAVLLVSFVLRAAADVLWSAAIALRAGGIVLTAIAALALLYVPAARYLIGAAGIEGAALAHLATSIGVVAALALIVARHGGDRHAARALEGPSHAG</sequence>
<feature type="transmembrane region" description="Helical" evidence="6">
    <location>
        <begin position="146"/>
        <end position="166"/>
    </location>
</feature>
<accession>A0A7T6VLA8</accession>
<evidence type="ECO:0000256" key="3">
    <source>
        <dbReference type="ARBA" id="ARBA00022692"/>
    </source>
</evidence>
<dbReference type="GO" id="GO:0005886">
    <property type="term" value="C:plasma membrane"/>
    <property type="evidence" value="ECO:0007669"/>
    <property type="project" value="UniProtKB-SubCell"/>
</dbReference>